<organism evidence="1 2">
    <name type="scientific">Roseateles amylovorans</name>
    <dbReference type="NCBI Taxonomy" id="2978473"/>
    <lineage>
        <taxon>Bacteria</taxon>
        <taxon>Pseudomonadati</taxon>
        <taxon>Pseudomonadota</taxon>
        <taxon>Betaproteobacteria</taxon>
        <taxon>Burkholderiales</taxon>
        <taxon>Sphaerotilaceae</taxon>
        <taxon>Roseateles</taxon>
    </lineage>
</organism>
<proteinExistence type="predicted"/>
<evidence type="ECO:0008006" key="3">
    <source>
        <dbReference type="Google" id="ProtNLM"/>
    </source>
</evidence>
<protein>
    <recommendedName>
        <fullName evidence="3">HEPN domain-containing protein</fullName>
    </recommendedName>
</protein>
<dbReference type="EMBL" id="CP104562">
    <property type="protein sequence ID" value="UXH79774.1"/>
    <property type="molecule type" value="Genomic_DNA"/>
</dbReference>
<dbReference type="Proteomes" id="UP001064933">
    <property type="component" value="Chromosome"/>
</dbReference>
<accession>A0ABY6B4B2</accession>
<sequence length="130" mass="14927">MTCFDPEGFLSVAERLLAHPDEASARSAASRAYYSAFLMARDRSGVHHRGSAIHAKVQNHLRAHGEVWLAQNLQRLRACRNLADYQVHRRFQSRRARWATEIAKDIQVMLRAMDVNGPSHWRAPAFRGRH</sequence>
<dbReference type="Gene3D" id="1.20.120.330">
    <property type="entry name" value="Nucleotidyltransferases domain 2"/>
    <property type="match status" value="1"/>
</dbReference>
<evidence type="ECO:0000313" key="2">
    <source>
        <dbReference type="Proteomes" id="UP001064933"/>
    </source>
</evidence>
<keyword evidence="2" id="KW-1185">Reference proteome</keyword>
<reference evidence="1" key="1">
    <citation type="submission" date="2022-10" db="EMBL/GenBank/DDBJ databases">
        <title>Characterization and whole genome sequencing of a new Roseateles species, isolated from fresh water.</title>
        <authorList>
            <person name="Guliayeva D.Y."/>
            <person name="Akhremchuk A.E."/>
            <person name="Sikolenko M.A."/>
            <person name="Valentovich L.N."/>
            <person name="Sidarenka A.V."/>
        </authorList>
    </citation>
    <scope>NUCLEOTIDE SEQUENCE</scope>
    <source>
        <strain evidence="1">BIM B-1768</strain>
    </source>
</reference>
<evidence type="ECO:0000313" key="1">
    <source>
        <dbReference type="EMBL" id="UXH79774.1"/>
    </source>
</evidence>
<gene>
    <name evidence="1" type="ORF">N4261_07750</name>
</gene>
<dbReference type="RefSeq" id="WP_261759593.1">
    <property type="nucleotide sequence ID" value="NZ_CP104562.2"/>
</dbReference>
<name>A0ABY6B4B2_9BURK</name>